<keyword evidence="2" id="KW-1185">Reference proteome</keyword>
<sequence length="104" mass="12534">MQNRRERSKQDKYEADFVAKKLADFNYKDSKAWQKLSAKFGEKINLNEALSLAEIVSYHLDIQLYREYRRRKSMLIKWFDENLELIWPFIEQKITVCNSVGKIL</sequence>
<organism evidence="1 2">
    <name type="scientific">Tritrichomonas musculus</name>
    <dbReference type="NCBI Taxonomy" id="1915356"/>
    <lineage>
        <taxon>Eukaryota</taxon>
        <taxon>Metamonada</taxon>
        <taxon>Parabasalia</taxon>
        <taxon>Tritrichomonadida</taxon>
        <taxon>Tritrichomonadidae</taxon>
        <taxon>Tritrichomonas</taxon>
    </lineage>
</organism>
<evidence type="ECO:0000313" key="2">
    <source>
        <dbReference type="Proteomes" id="UP001470230"/>
    </source>
</evidence>
<name>A0ABR2IMA8_9EUKA</name>
<accession>A0ABR2IMA8</accession>
<dbReference type="Proteomes" id="UP001470230">
    <property type="component" value="Unassembled WGS sequence"/>
</dbReference>
<evidence type="ECO:0000313" key="1">
    <source>
        <dbReference type="EMBL" id="KAK8864939.1"/>
    </source>
</evidence>
<comment type="caution">
    <text evidence="1">The sequence shown here is derived from an EMBL/GenBank/DDBJ whole genome shotgun (WGS) entry which is preliminary data.</text>
</comment>
<dbReference type="EMBL" id="JAPFFF010000016">
    <property type="protein sequence ID" value="KAK8864939.1"/>
    <property type="molecule type" value="Genomic_DNA"/>
</dbReference>
<proteinExistence type="predicted"/>
<gene>
    <name evidence="1" type="ORF">M9Y10_010466</name>
</gene>
<reference evidence="1 2" key="1">
    <citation type="submission" date="2024-04" db="EMBL/GenBank/DDBJ databases">
        <title>Tritrichomonas musculus Genome.</title>
        <authorList>
            <person name="Alves-Ferreira E."/>
            <person name="Grigg M."/>
            <person name="Lorenzi H."/>
            <person name="Galac M."/>
        </authorList>
    </citation>
    <scope>NUCLEOTIDE SEQUENCE [LARGE SCALE GENOMIC DNA]</scope>
    <source>
        <strain evidence="1 2">EAF2021</strain>
    </source>
</reference>
<protein>
    <submittedName>
        <fullName evidence="1">Uncharacterized protein</fullName>
    </submittedName>
</protein>